<keyword evidence="1" id="KW-0732">Signal</keyword>
<comment type="caution">
    <text evidence="2">The sequence shown here is derived from an EMBL/GenBank/DDBJ whole genome shotgun (WGS) entry which is preliminary data.</text>
</comment>
<protein>
    <submittedName>
        <fullName evidence="2">Uncharacterized protein</fullName>
    </submittedName>
</protein>
<dbReference type="Proteomes" id="UP000663854">
    <property type="component" value="Unassembled WGS sequence"/>
</dbReference>
<reference evidence="2" key="1">
    <citation type="submission" date="2021-02" db="EMBL/GenBank/DDBJ databases">
        <authorList>
            <person name="Nowell W R."/>
        </authorList>
    </citation>
    <scope>NUCLEOTIDE SEQUENCE</scope>
</reference>
<accession>A0A815R0W7</accession>
<evidence type="ECO:0000313" key="4">
    <source>
        <dbReference type="Proteomes" id="UP000663854"/>
    </source>
</evidence>
<feature type="signal peptide" evidence="1">
    <location>
        <begin position="1"/>
        <end position="15"/>
    </location>
</feature>
<evidence type="ECO:0000256" key="1">
    <source>
        <dbReference type="SAM" id="SignalP"/>
    </source>
</evidence>
<dbReference type="EMBL" id="CAJNOH010008005">
    <property type="protein sequence ID" value="CAF1470632.1"/>
    <property type="molecule type" value="Genomic_DNA"/>
</dbReference>
<name>A0A815R0W7_9BILA</name>
<dbReference type="EMBL" id="CAJNOL010009675">
    <property type="protein sequence ID" value="CAF1644871.1"/>
    <property type="molecule type" value="Genomic_DNA"/>
</dbReference>
<feature type="chain" id="PRO_5036228679" evidence="1">
    <location>
        <begin position="16"/>
        <end position="415"/>
    </location>
</feature>
<keyword evidence="5" id="KW-1185">Reference proteome</keyword>
<proteinExistence type="predicted"/>
<sequence>MMFLFLFFIFVVVHGQLSVDELFFFNSKYTLNGDCNDFQYTFTNIQINTSDYNQVILNCNLSSIIFRKKDYISSSICPNDENYFKNFLIRFHHLSQTFIQVNQIHLHGIELCSLDDLIRSSYNEYSYYRSQWALLINLENYNRQEKHHIAIARNSEMTFILFILSKEYDKTLIENDIELIFPNENMFKFNQSSINVWRIDQGYVRSPNSLKNSIYQLSKSKFTLFNNETFILYGTQRSYPRRFVVSIDETLVKCNYDYILRCTFPILPLNILDIHQPMLKVIYNGESIFNATLTLIPRTRLHNVPINHNIFDIGTFVVNIDKNLCANDSLKSLFSFIIHLWKEDIIGTVRYQKIVKDDIGPVDCNTTAEIGQEIEKVMNPISIDDIISMNVDLTHQWYDHRNCRAEYTRISFNRD</sequence>
<organism evidence="2 4">
    <name type="scientific">Rotaria sordida</name>
    <dbReference type="NCBI Taxonomy" id="392033"/>
    <lineage>
        <taxon>Eukaryota</taxon>
        <taxon>Metazoa</taxon>
        <taxon>Spiralia</taxon>
        <taxon>Gnathifera</taxon>
        <taxon>Rotifera</taxon>
        <taxon>Eurotatoria</taxon>
        <taxon>Bdelloidea</taxon>
        <taxon>Philodinida</taxon>
        <taxon>Philodinidae</taxon>
        <taxon>Rotaria</taxon>
    </lineage>
</organism>
<gene>
    <name evidence="3" type="ORF">JXQ802_LOCUS53729</name>
    <name evidence="2" type="ORF">PYM288_LOCUS37327</name>
</gene>
<dbReference type="AlphaFoldDB" id="A0A815R0W7"/>
<evidence type="ECO:0000313" key="3">
    <source>
        <dbReference type="EMBL" id="CAF1644871.1"/>
    </source>
</evidence>
<evidence type="ECO:0000313" key="2">
    <source>
        <dbReference type="EMBL" id="CAF1470632.1"/>
    </source>
</evidence>
<evidence type="ECO:0000313" key="5">
    <source>
        <dbReference type="Proteomes" id="UP000663870"/>
    </source>
</evidence>
<dbReference type="Proteomes" id="UP000663870">
    <property type="component" value="Unassembled WGS sequence"/>
</dbReference>